<dbReference type="InterPro" id="IPR043504">
    <property type="entry name" value="Peptidase_S1_PA_chymotrypsin"/>
</dbReference>
<keyword evidence="1" id="KW-1015">Disulfide bond</keyword>
<dbReference type="EMBL" id="BSPC01000048">
    <property type="protein sequence ID" value="GLS21258.1"/>
    <property type="molecule type" value="Genomic_DNA"/>
</dbReference>
<evidence type="ECO:0000313" key="5">
    <source>
        <dbReference type="EMBL" id="GLS21258.1"/>
    </source>
</evidence>
<feature type="signal peptide" evidence="3">
    <location>
        <begin position="1"/>
        <end position="21"/>
    </location>
</feature>
<dbReference type="InterPro" id="IPR001314">
    <property type="entry name" value="Peptidase_S1A"/>
</dbReference>
<reference evidence="6" key="1">
    <citation type="journal article" date="2019" name="Int. J. Syst. Evol. Microbiol.">
        <title>The Global Catalogue of Microorganisms (GCM) 10K type strain sequencing project: providing services to taxonomists for standard genome sequencing and annotation.</title>
        <authorList>
            <consortium name="The Broad Institute Genomics Platform"/>
            <consortium name="The Broad Institute Genome Sequencing Center for Infectious Disease"/>
            <person name="Wu L."/>
            <person name="Ma J."/>
        </authorList>
    </citation>
    <scope>NUCLEOTIDE SEQUENCE [LARGE SCALE GENOMIC DNA]</scope>
    <source>
        <strain evidence="6">NBRC 101365</strain>
    </source>
</reference>
<dbReference type="InterPro" id="IPR001254">
    <property type="entry name" value="Trypsin_dom"/>
</dbReference>
<sequence>MLTLVLAAASAAMSLALWSSASWGAKPSPPPPDPSFHYVDDADAYGKYVAFIATRQGSVFYYCAGSIIDRRFILTAAHCVAPKAGATTVYFGTDMRHFQRGGKGIPAADVRINPRYFDDTGPAEKTALWWQDQHEADLAVIELSRDVPDGYKPVALDYTTTYKTDGHFSRTISGYSLGYGDIITPKGKKKLDIRLKRKDLGGLRVFEYSNILLAAPEKAAYSVCSGDSGGPIILSDGADTPRQIGVNSRADLKCQGSSAPAPIADSYDWIRAAMIDLKAPNPVPARPDYAGDCVERAASLKSVDGKPSVEISITNSCTATVRCIDAGWYKDDKGPRTLFKNPVDLKPGEVYAKALAGVKTAADEVGLAACSRVEDKGATVSKAGP</sequence>
<dbReference type="PRINTS" id="PR00722">
    <property type="entry name" value="CHYMOTRYPSIN"/>
</dbReference>
<dbReference type="PANTHER" id="PTHR24260:SF132">
    <property type="entry name" value="PEPTIDASE S1 DOMAIN-CONTAINING PROTEIN"/>
    <property type="match status" value="1"/>
</dbReference>
<dbReference type="Proteomes" id="UP001156882">
    <property type="component" value="Unassembled WGS sequence"/>
</dbReference>
<dbReference type="SUPFAM" id="SSF50494">
    <property type="entry name" value="Trypsin-like serine proteases"/>
    <property type="match status" value="1"/>
</dbReference>
<feature type="chain" id="PRO_5046418797" description="Peptidase S1 domain-containing protein" evidence="3">
    <location>
        <begin position="22"/>
        <end position="385"/>
    </location>
</feature>
<dbReference type="PROSITE" id="PS00135">
    <property type="entry name" value="TRYPSIN_SER"/>
    <property type="match status" value="1"/>
</dbReference>
<dbReference type="InterPro" id="IPR018114">
    <property type="entry name" value="TRYPSIN_HIS"/>
</dbReference>
<dbReference type="PROSITE" id="PS50240">
    <property type="entry name" value="TRYPSIN_DOM"/>
    <property type="match status" value="1"/>
</dbReference>
<name>A0ABQ6CLQ8_9HYPH</name>
<proteinExistence type="predicted"/>
<organism evidence="5 6">
    <name type="scientific">Labrys miyagiensis</name>
    <dbReference type="NCBI Taxonomy" id="346912"/>
    <lineage>
        <taxon>Bacteria</taxon>
        <taxon>Pseudomonadati</taxon>
        <taxon>Pseudomonadota</taxon>
        <taxon>Alphaproteobacteria</taxon>
        <taxon>Hyphomicrobiales</taxon>
        <taxon>Xanthobacteraceae</taxon>
        <taxon>Labrys</taxon>
    </lineage>
</organism>
<keyword evidence="2" id="KW-0645">Protease</keyword>
<evidence type="ECO:0000256" key="3">
    <source>
        <dbReference type="SAM" id="SignalP"/>
    </source>
</evidence>
<protein>
    <recommendedName>
        <fullName evidence="4">Peptidase S1 domain-containing protein</fullName>
    </recommendedName>
</protein>
<dbReference type="PANTHER" id="PTHR24260">
    <property type="match status" value="1"/>
</dbReference>
<dbReference type="Pfam" id="PF00089">
    <property type="entry name" value="Trypsin"/>
    <property type="match status" value="1"/>
</dbReference>
<feature type="domain" description="Peptidase S1" evidence="4">
    <location>
        <begin position="48"/>
        <end position="275"/>
    </location>
</feature>
<dbReference type="PROSITE" id="PS00134">
    <property type="entry name" value="TRYPSIN_HIS"/>
    <property type="match status" value="1"/>
</dbReference>
<comment type="caution">
    <text evidence="5">The sequence shown here is derived from an EMBL/GenBank/DDBJ whole genome shotgun (WGS) entry which is preliminary data.</text>
</comment>
<keyword evidence="2" id="KW-0720">Serine protease</keyword>
<evidence type="ECO:0000313" key="6">
    <source>
        <dbReference type="Proteomes" id="UP001156882"/>
    </source>
</evidence>
<dbReference type="SMART" id="SM00020">
    <property type="entry name" value="Tryp_SPc"/>
    <property type="match status" value="1"/>
</dbReference>
<dbReference type="InterPro" id="IPR009003">
    <property type="entry name" value="Peptidase_S1_PA"/>
</dbReference>
<dbReference type="Gene3D" id="2.40.10.10">
    <property type="entry name" value="Trypsin-like serine proteases"/>
    <property type="match status" value="1"/>
</dbReference>
<accession>A0ABQ6CLQ8</accession>
<dbReference type="InterPro" id="IPR051333">
    <property type="entry name" value="CLIP_Serine_Protease"/>
</dbReference>
<gene>
    <name evidence="5" type="ORF">GCM10007874_42750</name>
</gene>
<keyword evidence="2" id="KW-0378">Hydrolase</keyword>
<keyword evidence="3" id="KW-0732">Signal</keyword>
<evidence type="ECO:0000256" key="1">
    <source>
        <dbReference type="ARBA" id="ARBA00023157"/>
    </source>
</evidence>
<evidence type="ECO:0000256" key="2">
    <source>
        <dbReference type="RuleBase" id="RU363034"/>
    </source>
</evidence>
<evidence type="ECO:0000259" key="4">
    <source>
        <dbReference type="PROSITE" id="PS50240"/>
    </source>
</evidence>
<keyword evidence="6" id="KW-1185">Reference proteome</keyword>
<dbReference type="InterPro" id="IPR033116">
    <property type="entry name" value="TRYPSIN_SER"/>
</dbReference>